<evidence type="ECO:0000313" key="2">
    <source>
        <dbReference type="EMBL" id="DAE04596.1"/>
    </source>
</evidence>
<sequence>MGPSEWIALGELLVAIIGVIVGIIGGKEIKEANKLKIQFRDLKAKVEKIEVSNSQIAQTINNNGMGYRDTKDIAEDVVAEKTKNKPDVFYQNEEPKNYKVGDIWIH</sequence>
<name>A0A8S5PEE9_9CAUD</name>
<dbReference type="EMBL" id="BK015391">
    <property type="protein sequence ID" value="DAE04596.1"/>
    <property type="molecule type" value="Genomic_DNA"/>
</dbReference>
<feature type="transmembrane region" description="Helical" evidence="1">
    <location>
        <begin position="6"/>
        <end position="26"/>
    </location>
</feature>
<evidence type="ECO:0000256" key="1">
    <source>
        <dbReference type="SAM" id="Phobius"/>
    </source>
</evidence>
<keyword evidence="1" id="KW-1133">Transmembrane helix</keyword>
<organism evidence="2">
    <name type="scientific">Myoviridae sp. ctvns3</name>
    <dbReference type="NCBI Taxonomy" id="2825204"/>
    <lineage>
        <taxon>Viruses</taxon>
        <taxon>Duplodnaviria</taxon>
        <taxon>Heunggongvirae</taxon>
        <taxon>Uroviricota</taxon>
        <taxon>Caudoviricetes</taxon>
    </lineage>
</organism>
<protein>
    <submittedName>
        <fullName evidence="2">Uncharacterized protein</fullName>
    </submittedName>
</protein>
<keyword evidence="1" id="KW-0812">Transmembrane</keyword>
<reference evidence="2" key="1">
    <citation type="journal article" date="2021" name="Proc. Natl. Acad. Sci. U.S.A.">
        <title>A Catalog of Tens of Thousands of Viruses from Human Metagenomes Reveals Hidden Associations with Chronic Diseases.</title>
        <authorList>
            <person name="Tisza M.J."/>
            <person name="Buck C.B."/>
        </authorList>
    </citation>
    <scope>NUCLEOTIDE SEQUENCE</scope>
    <source>
        <strain evidence="2">Ctvns3</strain>
    </source>
</reference>
<proteinExistence type="predicted"/>
<keyword evidence="1" id="KW-0472">Membrane</keyword>
<accession>A0A8S5PEE9</accession>